<dbReference type="Pfam" id="PF20704">
    <property type="entry name" value="KH_NucS_shadow"/>
    <property type="match status" value="1"/>
</dbReference>
<dbReference type="EMBL" id="JAATVY010000002">
    <property type="protein sequence ID" value="NJC68813.1"/>
    <property type="molecule type" value="Genomic_DNA"/>
</dbReference>
<dbReference type="RefSeq" id="WP_167924026.1">
    <property type="nucleotide sequence ID" value="NZ_JAATVY010000002.1"/>
</dbReference>
<reference evidence="1 2" key="1">
    <citation type="submission" date="2020-03" db="EMBL/GenBank/DDBJ databases">
        <title>WGS of the type strain of Planosporangium spp.</title>
        <authorList>
            <person name="Thawai C."/>
        </authorList>
    </citation>
    <scope>NUCLEOTIDE SEQUENCE [LARGE SCALE GENOMIC DNA]</scope>
    <source>
        <strain evidence="1 2">TBRC 5610</strain>
    </source>
</reference>
<keyword evidence="2" id="KW-1185">Reference proteome</keyword>
<name>A0ABX0XUA0_9ACTN</name>
<evidence type="ECO:0000313" key="1">
    <source>
        <dbReference type="EMBL" id="NJC68813.1"/>
    </source>
</evidence>
<dbReference type="NCBIfam" id="NF040488">
    <property type="entry name" value="SCO5389_fam"/>
    <property type="match status" value="1"/>
</dbReference>
<protein>
    <submittedName>
        <fullName evidence="1">Uncharacterized protein</fullName>
    </submittedName>
</protein>
<proteinExistence type="predicted"/>
<organism evidence="1 2">
    <name type="scientific">Planosporangium thailandense</name>
    <dbReference type="NCBI Taxonomy" id="765197"/>
    <lineage>
        <taxon>Bacteria</taxon>
        <taxon>Bacillati</taxon>
        <taxon>Actinomycetota</taxon>
        <taxon>Actinomycetes</taxon>
        <taxon>Micromonosporales</taxon>
        <taxon>Micromonosporaceae</taxon>
        <taxon>Planosporangium</taxon>
    </lineage>
</organism>
<evidence type="ECO:0000313" key="2">
    <source>
        <dbReference type="Proteomes" id="UP000722989"/>
    </source>
</evidence>
<sequence>MSLQVPAALLDRAKAGPVSDEDFLACVRDSLPYAWKVVSQVADRLHQDGGEYADDNTVPPSDVEQGQLLRALASSSMRGALERHFGVKLEFQNCCKVAAFRPDAVDGATHQTFVSPRAQLLNQSPRLLSC</sequence>
<gene>
    <name evidence="1" type="ORF">HC031_03590</name>
</gene>
<dbReference type="Proteomes" id="UP000722989">
    <property type="component" value="Unassembled WGS sequence"/>
</dbReference>
<comment type="caution">
    <text evidence="1">The sequence shown here is derived from an EMBL/GenBank/DDBJ whole genome shotgun (WGS) entry which is preliminary data.</text>
</comment>
<accession>A0ABX0XUA0</accession>